<reference evidence="2 3" key="1">
    <citation type="journal article" date="2015" name="Int. J. Syst. Evol. Microbiol.">
        <title>Youhaiella tibetensis gen. nov., sp. nov., isolated from subsurface sediment.</title>
        <authorList>
            <person name="Wang Y.X."/>
            <person name="Huang F.Q."/>
            <person name="Nogi Y."/>
            <person name="Pang S.J."/>
            <person name="Wang P.K."/>
            <person name="Lv J."/>
        </authorList>
    </citation>
    <scope>NUCLEOTIDE SEQUENCE [LARGE SCALE GENOMIC DNA]</scope>
    <source>
        <strain evidence="3">fig4</strain>
    </source>
</reference>
<dbReference type="Pfam" id="PF11127">
    <property type="entry name" value="YgaP-like_TM"/>
    <property type="match status" value="1"/>
</dbReference>
<dbReference type="KEGG" id="yti:FNA67_04960"/>
<sequence>MQNVGTPDRIARLIIGALLIAAPFLTGWPIWASALAFWAAIIVGVVLLATAVFSFCPIYAALGLNTRGRRRA</sequence>
<protein>
    <submittedName>
        <fullName evidence="2">DUF2892 domain-containing protein</fullName>
    </submittedName>
</protein>
<dbReference type="EMBL" id="CP041690">
    <property type="protein sequence ID" value="QEE19561.1"/>
    <property type="molecule type" value="Genomic_DNA"/>
</dbReference>
<evidence type="ECO:0000259" key="1">
    <source>
        <dbReference type="Pfam" id="PF11127"/>
    </source>
</evidence>
<evidence type="ECO:0000313" key="2">
    <source>
        <dbReference type="EMBL" id="QEE19561.1"/>
    </source>
</evidence>
<feature type="domain" description="Inner membrane protein YgaP-like transmembrane" evidence="1">
    <location>
        <begin position="1"/>
        <end position="69"/>
    </location>
</feature>
<dbReference type="AlphaFoldDB" id="A0A5B9DJU7"/>
<name>A0A5B9DJU7_9HYPH</name>
<organism evidence="2 3">
    <name type="scientific">Paradevosia tibetensis</name>
    <dbReference type="NCBI Taxonomy" id="1447062"/>
    <lineage>
        <taxon>Bacteria</taxon>
        <taxon>Pseudomonadati</taxon>
        <taxon>Pseudomonadota</taxon>
        <taxon>Alphaproteobacteria</taxon>
        <taxon>Hyphomicrobiales</taxon>
        <taxon>Devosiaceae</taxon>
        <taxon>Paradevosia</taxon>
    </lineage>
</organism>
<proteinExistence type="predicted"/>
<evidence type="ECO:0000313" key="3">
    <source>
        <dbReference type="Proteomes" id="UP000321062"/>
    </source>
</evidence>
<dbReference type="OrthoDB" id="9804804at2"/>
<keyword evidence="3" id="KW-1185">Reference proteome</keyword>
<dbReference type="Proteomes" id="UP000321062">
    <property type="component" value="Chromosome"/>
</dbReference>
<gene>
    <name evidence="2" type="ORF">FNA67_04960</name>
</gene>
<dbReference type="InterPro" id="IPR021309">
    <property type="entry name" value="YgaP-like_TM"/>
</dbReference>
<accession>A0A5B9DJU7</accession>